<evidence type="ECO:0000256" key="2">
    <source>
        <dbReference type="ARBA" id="ARBA00022741"/>
    </source>
</evidence>
<dbReference type="PROSITE" id="PS50893">
    <property type="entry name" value="ABC_TRANSPORTER_2"/>
    <property type="match status" value="1"/>
</dbReference>
<dbReference type="InterPro" id="IPR003593">
    <property type="entry name" value="AAA+_ATPase"/>
</dbReference>
<dbReference type="SUPFAM" id="SSF52540">
    <property type="entry name" value="P-loop containing nucleoside triphosphate hydrolases"/>
    <property type="match status" value="1"/>
</dbReference>
<dbReference type="Proteomes" id="UP000320781">
    <property type="component" value="Unassembled WGS sequence"/>
</dbReference>
<dbReference type="GO" id="GO:0015192">
    <property type="term" value="F:L-phenylalanine transmembrane transporter activity"/>
    <property type="evidence" value="ECO:0007669"/>
    <property type="project" value="TreeGrafter"/>
</dbReference>
<dbReference type="EMBL" id="SOKU01000025">
    <property type="protein sequence ID" value="TES86982.1"/>
    <property type="molecule type" value="Genomic_DNA"/>
</dbReference>
<dbReference type="Pfam" id="PF00005">
    <property type="entry name" value="ABC_tran"/>
    <property type="match status" value="1"/>
</dbReference>
<dbReference type="GO" id="GO:0005886">
    <property type="term" value="C:plasma membrane"/>
    <property type="evidence" value="ECO:0007669"/>
    <property type="project" value="TreeGrafter"/>
</dbReference>
<dbReference type="InterPro" id="IPR027417">
    <property type="entry name" value="P-loop_NTPase"/>
</dbReference>
<protein>
    <submittedName>
        <fullName evidence="5">ABC transporter ATP-binding protein</fullName>
    </submittedName>
</protein>
<comment type="caution">
    <text evidence="5">The sequence shown here is derived from an EMBL/GenBank/DDBJ whole genome shotgun (WGS) entry which is preliminary data.</text>
</comment>
<feature type="domain" description="ABC transporter" evidence="4">
    <location>
        <begin position="15"/>
        <end position="253"/>
    </location>
</feature>
<organism evidence="5 6">
    <name type="scientific">Aerophobetes bacterium</name>
    <dbReference type="NCBI Taxonomy" id="2030807"/>
    <lineage>
        <taxon>Bacteria</taxon>
        <taxon>Candidatus Aerophobota</taxon>
    </lineage>
</organism>
<gene>
    <name evidence="5" type="ORF">E3J95_00595</name>
</gene>
<dbReference type="Gene3D" id="3.40.50.300">
    <property type="entry name" value="P-loop containing nucleotide triphosphate hydrolases"/>
    <property type="match status" value="1"/>
</dbReference>
<dbReference type="InterPro" id="IPR051120">
    <property type="entry name" value="ABC_AA/LPS_Transport"/>
</dbReference>
<keyword evidence="1" id="KW-0813">Transport</keyword>
<evidence type="ECO:0000313" key="5">
    <source>
        <dbReference type="EMBL" id="TES86982.1"/>
    </source>
</evidence>
<dbReference type="AlphaFoldDB" id="A0A523QME9"/>
<dbReference type="PANTHER" id="PTHR45772:SF7">
    <property type="entry name" value="AMINO ACID ABC TRANSPORTER ATP-BINDING PROTEIN"/>
    <property type="match status" value="1"/>
</dbReference>
<evidence type="ECO:0000313" key="6">
    <source>
        <dbReference type="Proteomes" id="UP000320781"/>
    </source>
</evidence>
<proteinExistence type="predicted"/>
<dbReference type="GO" id="GO:0015808">
    <property type="term" value="P:L-alanine transport"/>
    <property type="evidence" value="ECO:0007669"/>
    <property type="project" value="TreeGrafter"/>
</dbReference>
<dbReference type="InterPro" id="IPR032823">
    <property type="entry name" value="BCA_ABC_TP_C"/>
</dbReference>
<dbReference type="CDD" id="cd03219">
    <property type="entry name" value="ABC_Mj1267_LivG_branched"/>
    <property type="match status" value="1"/>
</dbReference>
<dbReference type="GO" id="GO:0005304">
    <property type="term" value="F:L-valine transmembrane transporter activity"/>
    <property type="evidence" value="ECO:0007669"/>
    <property type="project" value="TreeGrafter"/>
</dbReference>
<dbReference type="InterPro" id="IPR003439">
    <property type="entry name" value="ABC_transporter-like_ATP-bd"/>
</dbReference>
<dbReference type="PANTHER" id="PTHR45772">
    <property type="entry name" value="CONSERVED COMPONENT OF ABC TRANSPORTER FOR NATURAL AMINO ACIDS-RELATED"/>
    <property type="match status" value="1"/>
</dbReference>
<accession>A0A523QME9</accession>
<dbReference type="SMART" id="SM00382">
    <property type="entry name" value="AAA"/>
    <property type="match status" value="1"/>
</dbReference>
<sequence length="256" mass="27916">MQQKSESPDTKGKILEVRGLTKRFGGIIANDNIDMDVFVGEIVGLIGPNGAGKSTLFDMVAGVKPSGSKRFPDAGCVRFLGHDITQVKAHQVCRLGLARTFQIVRILEKMSVLENVTVGALCRTSEVYEAEKKAERICEFVGLKDRQNLAAGELTIEGKKRLELARALATEPKLLLLDEVMAGLNPSEVADTLELLRQINKQGITIIIVEHVMEAVMAISDRIIVLDYGKKIADDTPEAVVKDKNVIDAYLGSEDA</sequence>
<dbReference type="GO" id="GO:1903805">
    <property type="term" value="P:L-valine import across plasma membrane"/>
    <property type="evidence" value="ECO:0007669"/>
    <property type="project" value="TreeGrafter"/>
</dbReference>
<name>A0A523QME9_UNCAE</name>
<evidence type="ECO:0000259" key="4">
    <source>
        <dbReference type="PROSITE" id="PS50893"/>
    </source>
</evidence>
<dbReference type="Pfam" id="PF12399">
    <property type="entry name" value="BCA_ABC_TP_C"/>
    <property type="match status" value="1"/>
</dbReference>
<reference evidence="5 6" key="1">
    <citation type="submission" date="2019-03" db="EMBL/GenBank/DDBJ databases">
        <title>Metabolic potential of uncultured bacteria and archaea associated with petroleum seepage in deep-sea sediments.</title>
        <authorList>
            <person name="Dong X."/>
            <person name="Hubert C."/>
        </authorList>
    </citation>
    <scope>NUCLEOTIDE SEQUENCE [LARGE SCALE GENOMIC DNA]</scope>
    <source>
        <strain evidence="5">E44_bin92</strain>
    </source>
</reference>
<dbReference type="GO" id="GO:0015188">
    <property type="term" value="F:L-isoleucine transmembrane transporter activity"/>
    <property type="evidence" value="ECO:0007669"/>
    <property type="project" value="TreeGrafter"/>
</dbReference>
<dbReference type="GO" id="GO:0016887">
    <property type="term" value="F:ATP hydrolysis activity"/>
    <property type="evidence" value="ECO:0007669"/>
    <property type="project" value="InterPro"/>
</dbReference>
<evidence type="ECO:0000256" key="3">
    <source>
        <dbReference type="ARBA" id="ARBA00022840"/>
    </source>
</evidence>
<keyword evidence="3 5" id="KW-0067">ATP-binding</keyword>
<dbReference type="GO" id="GO:1903806">
    <property type="term" value="P:L-isoleucine import across plasma membrane"/>
    <property type="evidence" value="ECO:0007669"/>
    <property type="project" value="TreeGrafter"/>
</dbReference>
<keyword evidence="2" id="KW-0547">Nucleotide-binding</keyword>
<dbReference type="GO" id="GO:0042941">
    <property type="term" value="P:D-alanine transmembrane transport"/>
    <property type="evidence" value="ECO:0007669"/>
    <property type="project" value="TreeGrafter"/>
</dbReference>
<evidence type="ECO:0000256" key="1">
    <source>
        <dbReference type="ARBA" id="ARBA00022448"/>
    </source>
</evidence>
<dbReference type="GO" id="GO:0005524">
    <property type="term" value="F:ATP binding"/>
    <property type="evidence" value="ECO:0007669"/>
    <property type="project" value="UniProtKB-KW"/>
</dbReference>